<proteinExistence type="predicted"/>
<dbReference type="Proteomes" id="UP000186132">
    <property type="component" value="Unassembled WGS sequence"/>
</dbReference>
<dbReference type="STRING" id="1206085.SAMN05443575_3176"/>
<protein>
    <submittedName>
        <fullName evidence="1">Uncharacterized protein</fullName>
    </submittedName>
</protein>
<reference evidence="1 2" key="1">
    <citation type="submission" date="2016-11" db="EMBL/GenBank/DDBJ databases">
        <authorList>
            <person name="Jaros S."/>
            <person name="Januszkiewicz K."/>
            <person name="Wedrychowicz H."/>
        </authorList>
    </citation>
    <scope>NUCLEOTIDE SEQUENCE [LARGE SCALE GENOMIC DNA]</scope>
    <source>
        <strain evidence="1 2">DSM 45627</strain>
    </source>
</reference>
<organism evidence="1 2">
    <name type="scientific">Jatrophihabitans endophyticus</name>
    <dbReference type="NCBI Taxonomy" id="1206085"/>
    <lineage>
        <taxon>Bacteria</taxon>
        <taxon>Bacillati</taxon>
        <taxon>Actinomycetota</taxon>
        <taxon>Actinomycetes</taxon>
        <taxon>Jatrophihabitantales</taxon>
        <taxon>Jatrophihabitantaceae</taxon>
        <taxon>Jatrophihabitans</taxon>
    </lineage>
</organism>
<dbReference type="EMBL" id="FQVU01000004">
    <property type="protein sequence ID" value="SHH04537.1"/>
    <property type="molecule type" value="Genomic_DNA"/>
</dbReference>
<accession>A0A1M5PRP0</accession>
<dbReference type="OrthoDB" id="7478453at2"/>
<evidence type="ECO:0000313" key="1">
    <source>
        <dbReference type="EMBL" id="SHH04537.1"/>
    </source>
</evidence>
<keyword evidence="2" id="KW-1185">Reference proteome</keyword>
<evidence type="ECO:0000313" key="2">
    <source>
        <dbReference type="Proteomes" id="UP000186132"/>
    </source>
</evidence>
<dbReference type="AlphaFoldDB" id="A0A1M5PRP0"/>
<gene>
    <name evidence="1" type="ORF">SAMN05443575_3176</name>
</gene>
<dbReference type="RefSeq" id="WP_073391381.1">
    <property type="nucleotide sequence ID" value="NZ_FQVU01000004.1"/>
</dbReference>
<name>A0A1M5PRP0_9ACTN</name>
<sequence>MKVAVGQRLASTVCDTEVIVLKTTGAEVALRCGGAAMTDAGGDAAHAGPGVTPDGDGTLVGKRYVDPGQSVELLCTKPGAGALSIGDEPLVIKAANALPSSD</sequence>